<gene>
    <name evidence="16" type="ORF">DEH80_06025</name>
</gene>
<evidence type="ECO:0000256" key="1">
    <source>
        <dbReference type="ARBA" id="ARBA00004124"/>
    </source>
</evidence>
<evidence type="ECO:0000256" key="8">
    <source>
        <dbReference type="ARBA" id="ARBA00022692"/>
    </source>
</evidence>
<evidence type="ECO:0000256" key="9">
    <source>
        <dbReference type="ARBA" id="ARBA00022889"/>
    </source>
</evidence>
<dbReference type="RefSeq" id="WP_109719589.1">
    <property type="nucleotide sequence ID" value="NZ_QEQK01000005.1"/>
</dbReference>
<protein>
    <recommendedName>
        <fullName evidence="15">Cyclic nucleotide-binding domain-containing protein</fullName>
    </recommendedName>
</protein>
<dbReference type="InterPro" id="IPR018490">
    <property type="entry name" value="cNMP-bd_dom_sf"/>
</dbReference>
<dbReference type="GO" id="GO:0005923">
    <property type="term" value="C:bicellular tight junction"/>
    <property type="evidence" value="ECO:0007669"/>
    <property type="project" value="UniProtKB-SubCell"/>
</dbReference>
<keyword evidence="10" id="KW-0965">Cell junction</keyword>
<reference evidence="16 17" key="1">
    <citation type="submission" date="2018-05" db="EMBL/GenBank/DDBJ databases">
        <title>Abyssibacter profundi OUC007T gen. nov., sp. nov, a marine bacterium isolated from seawater of the Mariana Trench.</title>
        <authorList>
            <person name="Zhou S."/>
        </authorList>
    </citation>
    <scope>NUCLEOTIDE SEQUENCE [LARGE SCALE GENOMIC DNA]</scope>
    <source>
        <strain evidence="16 17">OUC007</strain>
    </source>
</reference>
<dbReference type="OrthoDB" id="6154918at2"/>
<keyword evidence="11 14" id="KW-1133">Transmembrane helix</keyword>
<dbReference type="GO" id="GO:0007155">
    <property type="term" value="P:cell adhesion"/>
    <property type="evidence" value="ECO:0007669"/>
    <property type="project" value="UniProtKB-KW"/>
</dbReference>
<dbReference type="PANTHER" id="PTHR12101">
    <property type="entry name" value="POPEYE DOMAIN CONTAINING PROTEIN"/>
    <property type="match status" value="1"/>
</dbReference>
<dbReference type="InterPro" id="IPR055272">
    <property type="entry name" value="POPDC1-3_dom"/>
</dbReference>
<evidence type="ECO:0000259" key="15">
    <source>
        <dbReference type="PROSITE" id="PS50042"/>
    </source>
</evidence>
<dbReference type="GO" id="GO:0016328">
    <property type="term" value="C:lateral plasma membrane"/>
    <property type="evidence" value="ECO:0007669"/>
    <property type="project" value="UniProtKB-SubCell"/>
</dbReference>
<keyword evidence="13" id="KW-0325">Glycoprotein</keyword>
<comment type="similarity">
    <text evidence="4">Belongs to the popeye family.</text>
</comment>
<evidence type="ECO:0000256" key="11">
    <source>
        <dbReference type="ARBA" id="ARBA00022989"/>
    </source>
</evidence>
<organism evidence="16 17">
    <name type="scientific">Abyssibacter profundi</name>
    <dbReference type="NCBI Taxonomy" id="2182787"/>
    <lineage>
        <taxon>Bacteria</taxon>
        <taxon>Pseudomonadati</taxon>
        <taxon>Pseudomonadota</taxon>
        <taxon>Gammaproteobacteria</taxon>
        <taxon>Chromatiales</taxon>
        <taxon>Oceanococcaceae</taxon>
        <taxon>Abyssibacter</taxon>
    </lineage>
</organism>
<feature type="transmembrane region" description="Helical" evidence="14">
    <location>
        <begin position="51"/>
        <end position="71"/>
    </location>
</feature>
<comment type="caution">
    <text evidence="16">The sequence shown here is derived from an EMBL/GenBank/DDBJ whole genome shotgun (WGS) entry which is preliminary data.</text>
</comment>
<dbReference type="EMBL" id="QEQK01000005">
    <property type="protein sequence ID" value="PWN56395.1"/>
    <property type="molecule type" value="Genomic_DNA"/>
</dbReference>
<comment type="subcellular location">
    <subcellularLocation>
        <location evidence="3">Cell junction</location>
        <location evidence="3">Tight junction</location>
    </subcellularLocation>
    <subcellularLocation>
        <location evidence="1">Lateral cell membrane</location>
    </subcellularLocation>
    <subcellularLocation>
        <location evidence="2">Membrane</location>
        <topology evidence="2">Multi-pass membrane protein</topology>
    </subcellularLocation>
</comment>
<dbReference type="GO" id="GO:0030552">
    <property type="term" value="F:cAMP binding"/>
    <property type="evidence" value="ECO:0007669"/>
    <property type="project" value="TreeGrafter"/>
</dbReference>
<evidence type="ECO:0000256" key="4">
    <source>
        <dbReference type="ARBA" id="ARBA00007146"/>
    </source>
</evidence>
<dbReference type="Pfam" id="PF04831">
    <property type="entry name" value="POPDC1-3"/>
    <property type="match status" value="1"/>
</dbReference>
<keyword evidence="6" id="KW-0217">Developmental protein</keyword>
<keyword evidence="12 14" id="KW-0472">Membrane</keyword>
<dbReference type="InterPro" id="IPR014710">
    <property type="entry name" value="RmlC-like_jellyroll"/>
</dbReference>
<keyword evidence="9" id="KW-0130">Cell adhesion</keyword>
<evidence type="ECO:0000256" key="13">
    <source>
        <dbReference type="ARBA" id="ARBA00023180"/>
    </source>
</evidence>
<feature type="domain" description="Cyclic nucleotide-binding" evidence="15">
    <location>
        <begin position="115"/>
        <end position="185"/>
    </location>
</feature>
<evidence type="ECO:0000256" key="2">
    <source>
        <dbReference type="ARBA" id="ARBA00004141"/>
    </source>
</evidence>
<accession>A0A363ULV1</accession>
<keyword evidence="17" id="KW-1185">Reference proteome</keyword>
<dbReference type="InterPro" id="IPR006916">
    <property type="entry name" value="POPDC1-3"/>
</dbReference>
<dbReference type="Pfam" id="PF00027">
    <property type="entry name" value="cNMP_binding"/>
    <property type="match status" value="1"/>
</dbReference>
<dbReference type="CDD" id="cd00038">
    <property type="entry name" value="CAP_ED"/>
    <property type="match status" value="1"/>
</dbReference>
<evidence type="ECO:0000313" key="16">
    <source>
        <dbReference type="EMBL" id="PWN56395.1"/>
    </source>
</evidence>
<dbReference type="PROSITE" id="PS50042">
    <property type="entry name" value="CNMP_BINDING_3"/>
    <property type="match status" value="1"/>
</dbReference>
<evidence type="ECO:0000256" key="6">
    <source>
        <dbReference type="ARBA" id="ARBA00022473"/>
    </source>
</evidence>
<sequence length="227" mass="25183">MITLDSVYVNLGYGLMLLALLARDMLWLRATLIVAQSLLCTYALHTGAPNVAAWNALFVAINIIQVIRILMERRRIILAEPLASIHALNFDVMTVPEFLGLWRRAEECRDVTGELLAEGVANERLILLVAGQVRVLVQDQEVARLGPGRLVAEMSYLTQEPTSASVVADEPVTYRAWSRDTLDRIKRNRPALWSKLQAAIGRDLVRKIRQVDAQAGTAPASRGNTTT</sequence>
<evidence type="ECO:0000256" key="3">
    <source>
        <dbReference type="ARBA" id="ARBA00004435"/>
    </source>
</evidence>
<evidence type="ECO:0000256" key="5">
    <source>
        <dbReference type="ARBA" id="ARBA00022427"/>
    </source>
</evidence>
<dbReference type="SUPFAM" id="SSF51206">
    <property type="entry name" value="cAMP-binding domain-like"/>
    <property type="match status" value="1"/>
</dbReference>
<dbReference type="Proteomes" id="UP000251800">
    <property type="component" value="Unassembled WGS sequence"/>
</dbReference>
<dbReference type="AlphaFoldDB" id="A0A363ULV1"/>
<dbReference type="Gene3D" id="2.60.120.10">
    <property type="entry name" value="Jelly Rolls"/>
    <property type="match status" value="1"/>
</dbReference>
<evidence type="ECO:0000256" key="7">
    <source>
        <dbReference type="ARBA" id="ARBA00022475"/>
    </source>
</evidence>
<evidence type="ECO:0000313" key="17">
    <source>
        <dbReference type="Proteomes" id="UP000251800"/>
    </source>
</evidence>
<feature type="transmembrane region" description="Helical" evidence="14">
    <location>
        <begin position="6"/>
        <end position="22"/>
    </location>
</feature>
<proteinExistence type="inferred from homology"/>
<keyword evidence="7" id="KW-1003">Cell membrane</keyword>
<evidence type="ECO:0000256" key="14">
    <source>
        <dbReference type="SAM" id="Phobius"/>
    </source>
</evidence>
<dbReference type="InterPro" id="IPR000595">
    <property type="entry name" value="cNMP-bd_dom"/>
</dbReference>
<name>A0A363ULV1_9GAMM</name>
<evidence type="ECO:0000256" key="12">
    <source>
        <dbReference type="ARBA" id="ARBA00023136"/>
    </source>
</evidence>
<dbReference type="PANTHER" id="PTHR12101:SF17">
    <property type="entry name" value="BLOOD VESSEL EPICARDIAL SUBSTANCE"/>
    <property type="match status" value="1"/>
</dbReference>
<keyword evidence="5" id="KW-0796">Tight junction</keyword>
<evidence type="ECO:0000256" key="10">
    <source>
        <dbReference type="ARBA" id="ARBA00022949"/>
    </source>
</evidence>
<keyword evidence="8 14" id="KW-0812">Transmembrane</keyword>